<dbReference type="SUPFAM" id="SSF57667">
    <property type="entry name" value="beta-beta-alpha zinc fingers"/>
    <property type="match status" value="1"/>
</dbReference>
<dbReference type="PROSITE" id="PS00028">
    <property type="entry name" value="ZINC_FINGER_C2H2_1"/>
    <property type="match status" value="1"/>
</dbReference>
<dbReference type="Gene3D" id="3.30.160.60">
    <property type="entry name" value="Classic Zinc Finger"/>
    <property type="match status" value="1"/>
</dbReference>
<sequence>MECFGLPSHSMSYPFDSTSFSSASSSYGPFIPTSRVSTPHEFSALEPDASYTFSYRVDVSSQEGAGNVMLDAISTKPEQMPFPNGPPNKPTKQELIDFDYREISMAHKPSMDPLATSRPETFAISHGAVIDATSFVMTPTQVSSGFKDTSVHSPWSRTSSSPFLQSNDDIFDIDRQPEYPYYIYDSHCIRDADSLEQARPRQIVTEEIHKTAEIPSIQARSPGKRAIEPVPISAKPVWSSCDYPGCDRAFRRKEHLKRHKQSFHGEGPNRFLCEFCGKGDFNRRDNLNIHRKLHARRNSHNRRVKFVADAVTAIEQEKRSRRFRARTRQRDQWCISGQG</sequence>
<dbReference type="AlphaFoldDB" id="C7ZM24"/>
<dbReference type="SMART" id="SM00355">
    <property type="entry name" value="ZnF_C2H2"/>
    <property type="match status" value="2"/>
</dbReference>
<dbReference type="Proteomes" id="UP000005206">
    <property type="component" value="Chromosome 5"/>
</dbReference>
<name>C7ZM24_FUSV7</name>
<evidence type="ECO:0000259" key="5">
    <source>
        <dbReference type="PROSITE" id="PS50157"/>
    </source>
</evidence>
<evidence type="ECO:0000256" key="2">
    <source>
        <dbReference type="ARBA" id="ARBA00022771"/>
    </source>
</evidence>
<dbReference type="GO" id="GO:0008270">
    <property type="term" value="F:zinc ion binding"/>
    <property type="evidence" value="ECO:0007669"/>
    <property type="project" value="UniProtKB-KW"/>
</dbReference>
<dbReference type="GO" id="GO:0000981">
    <property type="term" value="F:DNA-binding transcription factor activity, RNA polymerase II-specific"/>
    <property type="evidence" value="ECO:0007669"/>
    <property type="project" value="TreeGrafter"/>
</dbReference>
<dbReference type="STRING" id="660122.C7ZM24"/>
<keyword evidence="1" id="KW-0479">Metal-binding</keyword>
<evidence type="ECO:0000256" key="3">
    <source>
        <dbReference type="ARBA" id="ARBA00022833"/>
    </source>
</evidence>
<gene>
    <name evidence="6" type="ORF">NECHADRAFT_39683</name>
</gene>
<dbReference type="HOGENOM" id="CLU_064755_0_0_1"/>
<dbReference type="KEGG" id="nhe:NECHADRAFT_39683"/>
<dbReference type="GO" id="GO:0000978">
    <property type="term" value="F:RNA polymerase II cis-regulatory region sequence-specific DNA binding"/>
    <property type="evidence" value="ECO:0007669"/>
    <property type="project" value="TreeGrafter"/>
</dbReference>
<dbReference type="EMBL" id="GG698949">
    <property type="protein sequence ID" value="EEU34921.1"/>
    <property type="molecule type" value="Genomic_DNA"/>
</dbReference>
<dbReference type="InterPro" id="IPR013087">
    <property type="entry name" value="Znf_C2H2_type"/>
</dbReference>
<evidence type="ECO:0000256" key="1">
    <source>
        <dbReference type="ARBA" id="ARBA00022723"/>
    </source>
</evidence>
<dbReference type="VEuPathDB" id="FungiDB:NECHADRAFT_39683"/>
<organism evidence="6 7">
    <name type="scientific">Fusarium vanettenii (strain ATCC MYA-4622 / CBS 123669 / FGSC 9596 / NRRL 45880 / 77-13-4)</name>
    <name type="common">Fusarium solani subsp. pisi</name>
    <dbReference type="NCBI Taxonomy" id="660122"/>
    <lineage>
        <taxon>Eukaryota</taxon>
        <taxon>Fungi</taxon>
        <taxon>Dikarya</taxon>
        <taxon>Ascomycota</taxon>
        <taxon>Pezizomycotina</taxon>
        <taxon>Sordariomycetes</taxon>
        <taxon>Hypocreomycetidae</taxon>
        <taxon>Hypocreales</taxon>
        <taxon>Nectriaceae</taxon>
        <taxon>Fusarium</taxon>
        <taxon>Fusarium solani species complex</taxon>
        <taxon>Fusarium vanettenii</taxon>
    </lineage>
</organism>
<evidence type="ECO:0000313" key="7">
    <source>
        <dbReference type="Proteomes" id="UP000005206"/>
    </source>
</evidence>
<dbReference type="PANTHER" id="PTHR23235">
    <property type="entry name" value="KRUEPPEL-LIKE TRANSCRIPTION FACTOR"/>
    <property type="match status" value="1"/>
</dbReference>
<dbReference type="InParanoid" id="C7ZM24"/>
<evidence type="ECO:0000256" key="4">
    <source>
        <dbReference type="PROSITE-ProRule" id="PRU00042"/>
    </source>
</evidence>
<accession>C7ZM24</accession>
<dbReference type="eggNOG" id="KOG1721">
    <property type="taxonomic scope" value="Eukaryota"/>
</dbReference>
<proteinExistence type="predicted"/>
<feature type="domain" description="C2H2-type" evidence="5">
    <location>
        <begin position="239"/>
        <end position="268"/>
    </location>
</feature>
<reference evidence="6 7" key="1">
    <citation type="journal article" date="2009" name="PLoS Genet.">
        <title>The genome of Nectria haematococca: contribution of supernumerary chromosomes to gene expansion.</title>
        <authorList>
            <person name="Coleman J.J."/>
            <person name="Rounsley S.D."/>
            <person name="Rodriguez-Carres M."/>
            <person name="Kuo A."/>
            <person name="Wasmann C.C."/>
            <person name="Grimwood J."/>
            <person name="Schmutz J."/>
            <person name="Taga M."/>
            <person name="White G.J."/>
            <person name="Zhou S."/>
            <person name="Schwartz D.C."/>
            <person name="Freitag M."/>
            <person name="Ma L.J."/>
            <person name="Danchin E.G."/>
            <person name="Henrissat B."/>
            <person name="Coutinho P.M."/>
            <person name="Nelson D.R."/>
            <person name="Straney D."/>
            <person name="Napoli C.A."/>
            <person name="Barker B.M."/>
            <person name="Gribskov M."/>
            <person name="Rep M."/>
            <person name="Kroken S."/>
            <person name="Molnar I."/>
            <person name="Rensing C."/>
            <person name="Kennell J.C."/>
            <person name="Zamora J."/>
            <person name="Farman M.L."/>
            <person name="Selker E.U."/>
            <person name="Salamov A."/>
            <person name="Shapiro H."/>
            <person name="Pangilinan J."/>
            <person name="Lindquist E."/>
            <person name="Lamers C."/>
            <person name="Grigoriev I.V."/>
            <person name="Geiser D.M."/>
            <person name="Covert S.F."/>
            <person name="Temporini E."/>
            <person name="Vanetten H.D."/>
        </authorList>
    </citation>
    <scope>NUCLEOTIDE SEQUENCE [LARGE SCALE GENOMIC DNA]</scope>
    <source>
        <strain evidence="7">ATCC MYA-4622 / CBS 123669 / FGSC 9596 / NRRL 45880 / 77-13-4</strain>
    </source>
</reference>
<dbReference type="RefSeq" id="XP_003040634.1">
    <property type="nucleotide sequence ID" value="XM_003040588.1"/>
</dbReference>
<keyword evidence="3" id="KW-0862">Zinc</keyword>
<keyword evidence="7" id="KW-1185">Reference proteome</keyword>
<keyword evidence="2 4" id="KW-0863">Zinc-finger</keyword>
<dbReference type="InterPro" id="IPR036236">
    <property type="entry name" value="Znf_C2H2_sf"/>
</dbReference>
<dbReference type="OrthoDB" id="5095988at2759"/>
<dbReference type="PROSITE" id="PS50157">
    <property type="entry name" value="ZINC_FINGER_C2H2_2"/>
    <property type="match status" value="1"/>
</dbReference>
<protein>
    <recommendedName>
        <fullName evidence="5">C2H2-type domain-containing protein</fullName>
    </recommendedName>
</protein>
<dbReference type="PANTHER" id="PTHR23235:SF120">
    <property type="entry name" value="KRUPPEL-LIKE FACTOR 15"/>
    <property type="match status" value="1"/>
</dbReference>
<dbReference type="GeneID" id="9679044"/>
<evidence type="ECO:0000313" key="6">
    <source>
        <dbReference type="EMBL" id="EEU34921.1"/>
    </source>
</evidence>